<evidence type="ECO:0000313" key="2">
    <source>
        <dbReference type="WBParaSite" id="ES5_v2.g19226.t1"/>
    </source>
</evidence>
<evidence type="ECO:0000313" key="1">
    <source>
        <dbReference type="Proteomes" id="UP000887579"/>
    </source>
</evidence>
<sequence>MSGNNIIPSDSYESNPSSGYESMPDQFFFDNYSSSQEMGPPPLPNRFQQPQHQQQSQMPPQSQHMQQPMEQHHSQMSDNHHWQSQQQPQQYQDNRQMPQQHFQQQHQQPMHQQQYQQSSQQQHQSQQIKQTQQPPSQPQTPQQQPQPPQPSQQEQTPQQPLSQQSQESPFPPSVPAAAAPSTPQFRIQSQTPTPAPPKASSSSAAPQFVINQSNPSSRSSTPVHADKTRINVLRQQVLHPVDSKIAERMHKAPAPKPRDNAAEMLMRMKDYESVIPDAAAKYMMTRTGTAVDDDICYRMLAISGQKFASDILSDAITIARSRGLGQTNRATKETKYVLTQELLKEVFSEHGIRTFNS</sequence>
<proteinExistence type="predicted"/>
<dbReference type="Proteomes" id="UP000887579">
    <property type="component" value="Unplaced"/>
</dbReference>
<reference evidence="2" key="1">
    <citation type="submission" date="2022-11" db="UniProtKB">
        <authorList>
            <consortium name="WormBaseParasite"/>
        </authorList>
    </citation>
    <scope>IDENTIFICATION</scope>
</reference>
<dbReference type="WBParaSite" id="ES5_v2.g19226.t1">
    <property type="protein sequence ID" value="ES5_v2.g19226.t1"/>
    <property type="gene ID" value="ES5_v2.g19226"/>
</dbReference>
<protein>
    <submittedName>
        <fullName evidence="2">Transcription initiation factor TFIID subunit 12 domain-containing protein</fullName>
    </submittedName>
</protein>
<accession>A0AC34FPJ1</accession>
<name>A0AC34FPJ1_9BILA</name>
<organism evidence="1 2">
    <name type="scientific">Panagrolaimus sp. ES5</name>
    <dbReference type="NCBI Taxonomy" id="591445"/>
    <lineage>
        <taxon>Eukaryota</taxon>
        <taxon>Metazoa</taxon>
        <taxon>Ecdysozoa</taxon>
        <taxon>Nematoda</taxon>
        <taxon>Chromadorea</taxon>
        <taxon>Rhabditida</taxon>
        <taxon>Tylenchina</taxon>
        <taxon>Panagrolaimomorpha</taxon>
        <taxon>Panagrolaimoidea</taxon>
        <taxon>Panagrolaimidae</taxon>
        <taxon>Panagrolaimus</taxon>
    </lineage>
</organism>